<protein>
    <submittedName>
        <fullName evidence="2">Uncharacterized protein</fullName>
    </submittedName>
</protein>
<gene>
    <name evidence="2" type="ORF">CR513_26262</name>
</gene>
<reference evidence="2" key="1">
    <citation type="submission" date="2018-05" db="EMBL/GenBank/DDBJ databases">
        <title>Draft genome of Mucuna pruriens seed.</title>
        <authorList>
            <person name="Nnadi N.E."/>
            <person name="Vos R."/>
            <person name="Hasami M.H."/>
            <person name="Devisetty U.K."/>
            <person name="Aguiy J.C."/>
        </authorList>
    </citation>
    <scope>NUCLEOTIDE SEQUENCE [LARGE SCALE GENOMIC DNA]</scope>
    <source>
        <strain evidence="2">JCA_2017</strain>
    </source>
</reference>
<keyword evidence="1" id="KW-0472">Membrane</keyword>
<dbReference type="AlphaFoldDB" id="A0A371GMC6"/>
<keyword evidence="1" id="KW-1133">Transmembrane helix</keyword>
<dbReference type="EMBL" id="QJKJ01005048">
    <property type="protein sequence ID" value="RDX91722.1"/>
    <property type="molecule type" value="Genomic_DNA"/>
</dbReference>
<evidence type="ECO:0000256" key="1">
    <source>
        <dbReference type="SAM" id="Phobius"/>
    </source>
</evidence>
<keyword evidence="1" id="KW-0812">Transmembrane</keyword>
<dbReference type="Proteomes" id="UP000257109">
    <property type="component" value="Unassembled WGS sequence"/>
</dbReference>
<accession>A0A371GMC6</accession>
<evidence type="ECO:0000313" key="2">
    <source>
        <dbReference type="EMBL" id="RDX91722.1"/>
    </source>
</evidence>
<organism evidence="2 3">
    <name type="scientific">Mucuna pruriens</name>
    <name type="common">Velvet bean</name>
    <name type="synonym">Dolichos pruriens</name>
    <dbReference type="NCBI Taxonomy" id="157652"/>
    <lineage>
        <taxon>Eukaryota</taxon>
        <taxon>Viridiplantae</taxon>
        <taxon>Streptophyta</taxon>
        <taxon>Embryophyta</taxon>
        <taxon>Tracheophyta</taxon>
        <taxon>Spermatophyta</taxon>
        <taxon>Magnoliopsida</taxon>
        <taxon>eudicotyledons</taxon>
        <taxon>Gunneridae</taxon>
        <taxon>Pentapetalae</taxon>
        <taxon>rosids</taxon>
        <taxon>fabids</taxon>
        <taxon>Fabales</taxon>
        <taxon>Fabaceae</taxon>
        <taxon>Papilionoideae</taxon>
        <taxon>50 kb inversion clade</taxon>
        <taxon>NPAAA clade</taxon>
        <taxon>indigoferoid/millettioid clade</taxon>
        <taxon>Phaseoleae</taxon>
        <taxon>Mucuna</taxon>
    </lineage>
</organism>
<name>A0A371GMC6_MUCPR</name>
<evidence type="ECO:0000313" key="3">
    <source>
        <dbReference type="Proteomes" id="UP000257109"/>
    </source>
</evidence>
<proteinExistence type="predicted"/>
<feature type="transmembrane region" description="Helical" evidence="1">
    <location>
        <begin position="137"/>
        <end position="156"/>
    </location>
</feature>
<sequence length="160" mass="18653">MNERPHPLWGLVQMLTILSLRLSLNLMRLTFVENVKSSMPKTNNGRKFMKLSQRIHDHVTEMSNMATKLKSMGMEEQRLKKVKDNFIHLMTNDGANTSKRKLAREEFVKRISATSTNRMATSRRSDQKGRNSLKRKYLIITGGLILEQLLMCHILYRDSF</sequence>
<comment type="caution">
    <text evidence="2">The sequence shown here is derived from an EMBL/GenBank/DDBJ whole genome shotgun (WGS) entry which is preliminary data.</text>
</comment>
<feature type="non-terminal residue" evidence="2">
    <location>
        <position position="1"/>
    </location>
</feature>
<feature type="transmembrane region" description="Helical" evidence="1">
    <location>
        <begin position="6"/>
        <end position="24"/>
    </location>
</feature>
<keyword evidence="3" id="KW-1185">Reference proteome</keyword>